<evidence type="ECO:0000259" key="7">
    <source>
        <dbReference type="PROSITE" id="PS50850"/>
    </source>
</evidence>
<organism evidence="8">
    <name type="scientific">Streptomyces sp. R35</name>
    <dbReference type="NCBI Taxonomy" id="3238630"/>
    <lineage>
        <taxon>Bacteria</taxon>
        <taxon>Bacillati</taxon>
        <taxon>Actinomycetota</taxon>
        <taxon>Actinomycetes</taxon>
        <taxon>Kitasatosporales</taxon>
        <taxon>Streptomycetaceae</taxon>
        <taxon>Streptomyces</taxon>
    </lineage>
</organism>
<keyword evidence="2 6" id="KW-0812">Transmembrane</keyword>
<feature type="domain" description="Major facilitator superfamily (MFS) profile" evidence="7">
    <location>
        <begin position="14"/>
        <end position="470"/>
    </location>
</feature>
<dbReference type="PROSITE" id="PS50850">
    <property type="entry name" value="MFS"/>
    <property type="match status" value="1"/>
</dbReference>
<feature type="transmembrane region" description="Helical" evidence="6">
    <location>
        <begin position="12"/>
        <end position="35"/>
    </location>
</feature>
<dbReference type="PRINTS" id="PR01036">
    <property type="entry name" value="TCRTETB"/>
</dbReference>
<dbReference type="GO" id="GO:0022857">
    <property type="term" value="F:transmembrane transporter activity"/>
    <property type="evidence" value="ECO:0007669"/>
    <property type="project" value="InterPro"/>
</dbReference>
<dbReference type="InterPro" id="IPR020846">
    <property type="entry name" value="MFS_dom"/>
</dbReference>
<dbReference type="InterPro" id="IPR011701">
    <property type="entry name" value="MFS"/>
</dbReference>
<evidence type="ECO:0000256" key="5">
    <source>
        <dbReference type="ARBA" id="ARBA00023251"/>
    </source>
</evidence>
<feature type="transmembrane region" description="Helical" evidence="6">
    <location>
        <begin position="406"/>
        <end position="432"/>
    </location>
</feature>
<gene>
    <name evidence="8" type="ORF">AB5J50_40110</name>
</gene>
<feature type="transmembrane region" description="Helical" evidence="6">
    <location>
        <begin position="340"/>
        <end position="361"/>
    </location>
</feature>
<evidence type="ECO:0000313" key="8">
    <source>
        <dbReference type="EMBL" id="XDQ66571.1"/>
    </source>
</evidence>
<sequence length="661" mass="69768">MVSTERGGGRGWVSLAVILAGAFMAILDVAVVNVAMPSIHSDLHTSFGAVELVVSSYTLLYASFLVTGGRLGDVVGRKRMFITGLAVFTTASALCGLAPDIHILVAARALQGVGGALLYPQVLAIIQVTFDGPERARALGVFGCVVGVAAIAGQIVGGLLLAWNPLGLDWRPAFLINVPIGLATMVATLRLLPPDEPLEPRPHLDWRGSVLSVLTLVLFIVPLLMGRDAGWPLWMLLSLAAAPLAAALFLRHERQVAERGLDPLIRLTLFRNRGFAGGVPIAAMFSFSYVGFMLVLAMYLQIGLGFSALRAALVYTPNALGFLITSLLAARIARLLGRHVLTLGYLVAAVGLCSVAATSAAQGAGLGGWELALPLFIAGLGQGLGMTPLIGTIIGTLAPRDAGAGAGVVTTTLQVGNALGVALMSLMFFTVLGDGTSHAAYASAFSQVLPVAALVALTAAFMVTRLPRGTGASGNALLERLPGHATGFAYSMYLMTGGRIGDRLFHEILGQVAERREREIREAPRAAGDFLVYHFESAHHDAAWLTYLTREALAYGGGPVPHEAERRAVIQSQVDEIRQRQTGGELRPELDPELLRLLTFALTNYPRLLPQITRMATGLGPDDPGFTARWELFLQQLGDLLHAGPPITSLPRASASSGGLE</sequence>
<dbReference type="CDD" id="cd17321">
    <property type="entry name" value="MFS_MMR_MDR_like"/>
    <property type="match status" value="1"/>
</dbReference>
<feature type="transmembrane region" description="Helical" evidence="6">
    <location>
        <begin position="47"/>
        <end position="68"/>
    </location>
</feature>
<feature type="transmembrane region" description="Helical" evidence="6">
    <location>
        <begin position="105"/>
        <end position="126"/>
    </location>
</feature>
<dbReference type="Gene3D" id="1.10.357.10">
    <property type="entry name" value="Tetracycline Repressor, domain 2"/>
    <property type="match status" value="1"/>
</dbReference>
<reference evidence="8" key="1">
    <citation type="submission" date="2024-07" db="EMBL/GenBank/DDBJ databases">
        <authorList>
            <person name="Yu S.T."/>
        </authorList>
    </citation>
    <scope>NUCLEOTIDE SEQUENCE</scope>
    <source>
        <strain evidence="8">R35</strain>
    </source>
</reference>
<dbReference type="EMBL" id="CP163440">
    <property type="protein sequence ID" value="XDQ66571.1"/>
    <property type="molecule type" value="Genomic_DNA"/>
</dbReference>
<protein>
    <submittedName>
        <fullName evidence="8">MFS transporter</fullName>
    </submittedName>
</protein>
<dbReference type="AlphaFoldDB" id="A0AB39SHG0"/>
<feature type="transmembrane region" description="Helical" evidence="6">
    <location>
        <begin position="373"/>
        <end position="394"/>
    </location>
</feature>
<dbReference type="PANTHER" id="PTHR42718:SF39">
    <property type="entry name" value="ACTINORHODIN TRANSPORTER-RELATED"/>
    <property type="match status" value="1"/>
</dbReference>
<dbReference type="InterPro" id="IPR036271">
    <property type="entry name" value="Tet_transcr_reg_TetR-rel_C_sf"/>
</dbReference>
<feature type="transmembrane region" description="Helical" evidence="6">
    <location>
        <begin position="138"/>
        <end position="162"/>
    </location>
</feature>
<feature type="transmembrane region" description="Helical" evidence="6">
    <location>
        <begin position="80"/>
        <end position="99"/>
    </location>
</feature>
<name>A0AB39SHG0_9ACTN</name>
<feature type="transmembrane region" description="Helical" evidence="6">
    <location>
        <begin position="312"/>
        <end position="333"/>
    </location>
</feature>
<dbReference type="Gene3D" id="1.20.1250.20">
    <property type="entry name" value="MFS general substrate transporter like domains"/>
    <property type="match status" value="1"/>
</dbReference>
<comment type="subcellular location">
    <subcellularLocation>
        <location evidence="1">Cell membrane</location>
        <topology evidence="1">Multi-pass membrane protein</topology>
    </subcellularLocation>
</comment>
<evidence type="ECO:0000256" key="2">
    <source>
        <dbReference type="ARBA" id="ARBA00022692"/>
    </source>
</evidence>
<feature type="transmembrane region" description="Helical" evidence="6">
    <location>
        <begin position="204"/>
        <end position="225"/>
    </location>
</feature>
<feature type="transmembrane region" description="Helical" evidence="6">
    <location>
        <begin position="174"/>
        <end position="192"/>
    </location>
</feature>
<dbReference type="RefSeq" id="WP_369263570.1">
    <property type="nucleotide sequence ID" value="NZ_CP163440.1"/>
</dbReference>
<keyword evidence="3 6" id="KW-1133">Transmembrane helix</keyword>
<dbReference type="GO" id="GO:0005886">
    <property type="term" value="C:plasma membrane"/>
    <property type="evidence" value="ECO:0007669"/>
    <property type="project" value="UniProtKB-SubCell"/>
</dbReference>
<evidence type="ECO:0000256" key="1">
    <source>
        <dbReference type="ARBA" id="ARBA00004651"/>
    </source>
</evidence>
<keyword evidence="5" id="KW-0046">Antibiotic resistance</keyword>
<feature type="transmembrane region" description="Helical" evidence="6">
    <location>
        <begin position="231"/>
        <end position="250"/>
    </location>
</feature>
<feature type="transmembrane region" description="Helical" evidence="6">
    <location>
        <begin position="444"/>
        <end position="463"/>
    </location>
</feature>
<keyword evidence="4 6" id="KW-0472">Membrane</keyword>
<evidence type="ECO:0000256" key="4">
    <source>
        <dbReference type="ARBA" id="ARBA00023136"/>
    </source>
</evidence>
<accession>A0AB39SHG0</accession>
<dbReference type="SUPFAM" id="SSF48498">
    <property type="entry name" value="Tetracyclin repressor-like, C-terminal domain"/>
    <property type="match status" value="1"/>
</dbReference>
<evidence type="ECO:0000256" key="3">
    <source>
        <dbReference type="ARBA" id="ARBA00022989"/>
    </source>
</evidence>
<dbReference type="Gene3D" id="1.20.1720.10">
    <property type="entry name" value="Multidrug resistance protein D"/>
    <property type="match status" value="1"/>
</dbReference>
<proteinExistence type="predicted"/>
<evidence type="ECO:0000256" key="6">
    <source>
        <dbReference type="SAM" id="Phobius"/>
    </source>
</evidence>
<dbReference type="SUPFAM" id="SSF103473">
    <property type="entry name" value="MFS general substrate transporter"/>
    <property type="match status" value="1"/>
</dbReference>
<dbReference type="InterPro" id="IPR036259">
    <property type="entry name" value="MFS_trans_sf"/>
</dbReference>
<dbReference type="PANTHER" id="PTHR42718">
    <property type="entry name" value="MAJOR FACILITATOR SUPERFAMILY MULTIDRUG TRANSPORTER MFSC"/>
    <property type="match status" value="1"/>
</dbReference>
<dbReference type="GO" id="GO:0046677">
    <property type="term" value="P:response to antibiotic"/>
    <property type="evidence" value="ECO:0007669"/>
    <property type="project" value="UniProtKB-KW"/>
</dbReference>
<feature type="transmembrane region" description="Helical" evidence="6">
    <location>
        <begin position="275"/>
        <end position="300"/>
    </location>
</feature>
<dbReference type="Pfam" id="PF07690">
    <property type="entry name" value="MFS_1"/>
    <property type="match status" value="1"/>
</dbReference>